<evidence type="ECO:0000256" key="5">
    <source>
        <dbReference type="ARBA" id="ARBA00022989"/>
    </source>
</evidence>
<keyword evidence="2" id="KW-0813">Transport</keyword>
<evidence type="ECO:0000256" key="6">
    <source>
        <dbReference type="ARBA" id="ARBA00023136"/>
    </source>
</evidence>
<keyword evidence="4" id="KW-0677">Repeat</keyword>
<feature type="transmembrane region" description="Helical" evidence="7">
    <location>
        <begin position="223"/>
        <end position="249"/>
    </location>
</feature>
<dbReference type="RefSeq" id="XP_050942248.1">
    <property type="nucleotide sequence ID" value="XM_051086291.1"/>
</dbReference>
<protein>
    <submittedName>
        <fullName evidence="9 10">Cystinosin homolog isoform X1</fullName>
    </submittedName>
</protein>
<feature type="transmembrane region" description="Helical" evidence="7">
    <location>
        <begin position="180"/>
        <end position="203"/>
    </location>
</feature>
<keyword evidence="3 7" id="KW-0812">Transmembrane</keyword>
<dbReference type="RefSeq" id="XP_050942249.1">
    <property type="nucleotide sequence ID" value="XM_051086292.1"/>
</dbReference>
<dbReference type="PANTHER" id="PTHR13131:SF5">
    <property type="entry name" value="CYSTINOSIN"/>
    <property type="match status" value="1"/>
</dbReference>
<dbReference type="InterPro" id="IPR005282">
    <property type="entry name" value="LC_transporter"/>
</dbReference>
<evidence type="ECO:0000256" key="7">
    <source>
        <dbReference type="SAM" id="Phobius"/>
    </source>
</evidence>
<evidence type="ECO:0000256" key="4">
    <source>
        <dbReference type="ARBA" id="ARBA00022737"/>
    </source>
</evidence>
<dbReference type="Gene3D" id="1.20.1280.290">
    <property type="match status" value="1"/>
</dbReference>
<organism evidence="8 10">
    <name type="scientific">Cucumis melo</name>
    <name type="common">Muskmelon</name>
    <dbReference type="NCBI Taxonomy" id="3656"/>
    <lineage>
        <taxon>Eukaryota</taxon>
        <taxon>Viridiplantae</taxon>
        <taxon>Streptophyta</taxon>
        <taxon>Embryophyta</taxon>
        <taxon>Tracheophyta</taxon>
        <taxon>Spermatophyta</taxon>
        <taxon>Magnoliopsida</taxon>
        <taxon>eudicotyledons</taxon>
        <taxon>Gunneridae</taxon>
        <taxon>Pentapetalae</taxon>
        <taxon>rosids</taxon>
        <taxon>fabids</taxon>
        <taxon>Cucurbitales</taxon>
        <taxon>Cucurbitaceae</taxon>
        <taxon>Benincaseae</taxon>
        <taxon>Cucumis</taxon>
    </lineage>
</organism>
<dbReference type="Proteomes" id="UP001652600">
    <property type="component" value="Chromosome 6"/>
</dbReference>
<evidence type="ECO:0000313" key="9">
    <source>
        <dbReference type="RefSeq" id="XP_050942248.1"/>
    </source>
</evidence>
<keyword evidence="6 7" id="KW-0472">Membrane</keyword>
<evidence type="ECO:0000313" key="8">
    <source>
        <dbReference type="Proteomes" id="UP001652600"/>
    </source>
</evidence>
<dbReference type="SMART" id="SM00679">
    <property type="entry name" value="CTNS"/>
    <property type="match status" value="2"/>
</dbReference>
<evidence type="ECO:0000256" key="2">
    <source>
        <dbReference type="ARBA" id="ARBA00022448"/>
    </source>
</evidence>
<evidence type="ECO:0000256" key="1">
    <source>
        <dbReference type="ARBA" id="ARBA00004127"/>
    </source>
</evidence>
<sequence>MGPWNSISMEIIYGVLGWSSIICWVLASYPQVILNFRRKSVVGLSFDYLILNFTKQSSYLIYNATLFFSTTVQKQYFDKYGYDQMIPVALSDVFFPFHSIILIFVVSVQIIFFDRGSQKVSKAAIAILVAVWFFAGACFFMALPTHSWLWLVSIFNSIQVFMTVIKYSPQAFLNFTRKSTVGFSIGNIVLDFSGGVATLAQMSVQSVDQGSWVNFLGNIGKPLLALTVLQVSIAFDLIFFYQHFVLYHIKASRVSFQRDPESTDSEPLIKDSDHLQGIATTS</sequence>
<evidence type="ECO:0000256" key="3">
    <source>
        <dbReference type="ARBA" id="ARBA00022692"/>
    </source>
</evidence>
<feature type="transmembrane region" description="Helical" evidence="7">
    <location>
        <begin position="124"/>
        <end position="142"/>
    </location>
</feature>
<proteinExistence type="predicted"/>
<comment type="subcellular location">
    <subcellularLocation>
        <location evidence="1">Endomembrane system</location>
        <topology evidence="1">Multi-pass membrane protein</topology>
    </subcellularLocation>
</comment>
<feature type="transmembrane region" description="Helical" evidence="7">
    <location>
        <begin position="148"/>
        <end position="168"/>
    </location>
</feature>
<dbReference type="InterPro" id="IPR006603">
    <property type="entry name" value="PQ-loop_rpt"/>
</dbReference>
<name>A0ABM3KWU0_CUCME</name>
<feature type="transmembrane region" description="Helical" evidence="7">
    <location>
        <begin position="93"/>
        <end position="112"/>
    </location>
</feature>
<keyword evidence="8" id="KW-1185">Reference proteome</keyword>
<dbReference type="PANTHER" id="PTHR13131">
    <property type="entry name" value="CYSTINOSIN"/>
    <property type="match status" value="1"/>
</dbReference>
<feature type="transmembrane region" description="Helical" evidence="7">
    <location>
        <begin position="12"/>
        <end position="36"/>
    </location>
</feature>
<reference evidence="9 10" key="1">
    <citation type="submission" date="2025-05" db="UniProtKB">
        <authorList>
            <consortium name="RefSeq"/>
        </authorList>
    </citation>
    <scope>IDENTIFICATION</scope>
    <source>
        <tissue evidence="9 10">Stem</tissue>
    </source>
</reference>
<gene>
    <name evidence="9 10" type="primary">LOC103491742</name>
</gene>
<dbReference type="GeneID" id="103491742"/>
<accession>A0ABM3KWU0</accession>
<dbReference type="Pfam" id="PF04193">
    <property type="entry name" value="PQ-loop"/>
    <property type="match status" value="2"/>
</dbReference>
<evidence type="ECO:0000313" key="10">
    <source>
        <dbReference type="RefSeq" id="XP_050942249.1"/>
    </source>
</evidence>
<keyword evidence="5 7" id="KW-1133">Transmembrane helix</keyword>